<dbReference type="VEuPathDB" id="VectorBase:LLOJ006839"/>
<dbReference type="GO" id="GO:0005524">
    <property type="term" value="F:ATP binding"/>
    <property type="evidence" value="ECO:0007669"/>
    <property type="project" value="UniProtKB-UniRule"/>
</dbReference>
<proteinExistence type="inferred from homology"/>
<feature type="binding site" evidence="10">
    <location>
        <begin position="398"/>
        <end position="405"/>
    </location>
    <ligand>
        <name>ATP</name>
        <dbReference type="ChEBI" id="CHEBI:30616"/>
    </ligand>
</feature>
<dbReference type="FunFam" id="3.40.850.10:FF:000065">
    <property type="entry name" value="Kinesin-like protein"/>
    <property type="match status" value="1"/>
</dbReference>
<dbReference type="GO" id="GO:0090307">
    <property type="term" value="P:mitotic spindle assembly"/>
    <property type="evidence" value="ECO:0007669"/>
    <property type="project" value="UniProtKB-ARBA"/>
</dbReference>
<dbReference type="PANTHER" id="PTHR47972">
    <property type="entry name" value="KINESIN-LIKE PROTEIN KLP-3"/>
    <property type="match status" value="1"/>
</dbReference>
<dbReference type="VEuPathDB" id="VectorBase:LLONM1_001758"/>
<dbReference type="GO" id="GO:0003777">
    <property type="term" value="F:microtubule motor activity"/>
    <property type="evidence" value="ECO:0007669"/>
    <property type="project" value="InterPro"/>
</dbReference>
<dbReference type="PRINTS" id="PR00380">
    <property type="entry name" value="KINESINHEAVY"/>
</dbReference>
<feature type="coiled-coil region" evidence="11">
    <location>
        <begin position="1016"/>
        <end position="1096"/>
    </location>
</feature>
<dbReference type="Gene3D" id="3.40.850.10">
    <property type="entry name" value="Kinesin motor domain"/>
    <property type="match status" value="1"/>
</dbReference>
<dbReference type="InterPro" id="IPR027417">
    <property type="entry name" value="P-loop_NTPase"/>
</dbReference>
<keyword evidence="6 10" id="KW-0067">ATP-binding</keyword>
<dbReference type="PROSITE" id="PS00411">
    <property type="entry name" value="KINESIN_MOTOR_1"/>
    <property type="match status" value="1"/>
</dbReference>
<evidence type="ECO:0000256" key="10">
    <source>
        <dbReference type="PROSITE-ProRule" id="PRU00283"/>
    </source>
</evidence>
<evidence type="ECO:0000313" key="14">
    <source>
        <dbReference type="EMBL" id="MBC1173792.1"/>
    </source>
</evidence>
<evidence type="ECO:0000256" key="9">
    <source>
        <dbReference type="ARBA" id="ARBA00023212"/>
    </source>
</evidence>
<evidence type="ECO:0000256" key="12">
    <source>
        <dbReference type="SAM" id="MobiDB-lite"/>
    </source>
</evidence>
<dbReference type="PANTHER" id="PTHR47972:SF45">
    <property type="entry name" value="PROTEIN CLARET SEGREGATIONAL"/>
    <property type="match status" value="1"/>
</dbReference>
<accession>A0A1B0EWA3</accession>
<feature type="compositionally biased region" description="Basic and acidic residues" evidence="12">
    <location>
        <begin position="1181"/>
        <end position="1197"/>
    </location>
</feature>
<feature type="coiled-coil region" evidence="11">
    <location>
        <begin position="165"/>
        <end position="286"/>
    </location>
</feature>
<evidence type="ECO:0000313" key="16">
    <source>
        <dbReference type="Proteomes" id="UP000092461"/>
    </source>
</evidence>
<evidence type="ECO:0000256" key="11">
    <source>
        <dbReference type="SAM" id="Coils"/>
    </source>
</evidence>
<evidence type="ECO:0000256" key="6">
    <source>
        <dbReference type="ARBA" id="ARBA00022840"/>
    </source>
</evidence>
<dbReference type="SUPFAM" id="SSF52540">
    <property type="entry name" value="P-loop containing nucleoside triphosphate hydrolases"/>
    <property type="match status" value="1"/>
</dbReference>
<reference evidence="15" key="3">
    <citation type="submission" date="2020-05" db="UniProtKB">
        <authorList>
            <consortium name="EnsemblMetazoa"/>
        </authorList>
    </citation>
    <scope>IDENTIFICATION</scope>
    <source>
        <strain evidence="15">Jacobina</strain>
    </source>
</reference>
<dbReference type="CDD" id="cd01366">
    <property type="entry name" value="KISc_C_terminal"/>
    <property type="match status" value="1"/>
</dbReference>
<dbReference type="EMBL" id="AJWK01022514">
    <property type="status" value="NOT_ANNOTATED_CDS"/>
    <property type="molecule type" value="Genomic_DNA"/>
</dbReference>
<sequence length="1208" mass="136962">MNRRLDKPSGIPKPALKAAGFTASAKTIAKTVSDAKMPLTRDLANLPAPRRRALSPDLQSRKVAPSRTNLRRSRSFNDIRDIGVMSRVNPLKRTAPTMPSIPAKRVATSVQLRTTKPAVTGTVTTTGPTTTKPKPAAVKKPVTSSGAVTKVGAKKIPPYDYKARYGALLEKHNALKEKFDEHKEQLVHLEGLPEQYEESQAEVQRLQLELAATKTHYECLEKETKISAEKIQKLTSQLESTAAQLEKITATCQAAQENEKKLQGEVDELTEENKWLKDEGNAMREELNVCKDQLFASVMERKDLHNQMMDLRGNIRVFCRVRPALECETERSLCGWRYIDEASLEITSMDPKNKGQRTEFSFDQVFHPLTSQTDVFENVTPLIQSALDGYNVCIFAYGQTGSGKTFTMEGTEGQLGVIPRTVDLLFDSVKNYKRIGWEYEIRATFLEIYNEVLYDLLNPEANDLEIRMVSASSKTDVYVSNITEKIVENGQQLRALMDAAKRNRATACTVGNERSSRSHAITRLQLIGVHEGKQEKCVGTVNLVDLAGSESPKTSTRMEETKKINRSLSELTNVIMAILNKQEHVPYRNSKLTHLLMPALGGNSKTLMVINVSPLQDCYGESLKSLRFAASVNSIKMTRDSEESARNSPFSCETEFQEPLEYTYPEHWQVGQQQLSERMEGSVSFLREIDSFLKDHGAERTPGNQSGKSIINLSDISMRDLQPLGRSGDFETMPRGDLHEKAQNALQRHTESMGRMRGSRDFETSTPAVNRSLNFSSNGQDAPLINLSELWCSQGAAREAASLQEERLRREHCEKSIHLLQARILEYQQKLAVAMEVDRTKNETIAKLKDNLARIEAQNNHIKTELRDRNGELERRCAFLEAELGKSSELTRDLQNKNEVFHAKIIHLTKANDDVKEITKKQMEDLQVRLSNSLRVEQLLNDDLVKAKKDLEEGKTKLHDMEKEVQEAKTATEAVLKEKSSLQTAFDLLNEKLKSISDDTQAQQSYLKSYYQEQLNSVVAEKVKEFQLQLDTAEAEAQNLNLLCQKQEKEIALLSEKHSEELSLSHLQLVVATKTIEELREKLSQHESRRMDIAQRLHGVMEVQWQKALEILSNPTPDNTARAQKFSLREDFYHPPSRDFSLPPKHSREKREDPEDQLQEQMQNFMKALLRKSLTEMNQEPIRDGNACEDKGGDRLPSKMRSKQRPWR</sequence>
<feature type="region of interest" description="Disordered" evidence="12">
    <location>
        <begin position="40"/>
        <end position="69"/>
    </location>
</feature>
<feature type="coiled-coil region" evidence="11">
    <location>
        <begin position="845"/>
        <end position="883"/>
    </location>
</feature>
<keyword evidence="4" id="KW-0493">Microtubule</keyword>
<dbReference type="EnsemblMetazoa" id="LLOJ006839-RA">
    <property type="protein sequence ID" value="LLOJ006839-PA"/>
    <property type="gene ID" value="LLOJ006839"/>
</dbReference>
<dbReference type="InterPro" id="IPR019821">
    <property type="entry name" value="Kinesin_motor_CS"/>
</dbReference>
<dbReference type="SMART" id="SM00129">
    <property type="entry name" value="KISc"/>
    <property type="match status" value="1"/>
</dbReference>
<protein>
    <submittedName>
        <fullName evidence="14">Putative kinesin-like protein</fullName>
    </submittedName>
</protein>
<feature type="region of interest" description="Disordered" evidence="12">
    <location>
        <begin position="1172"/>
        <end position="1208"/>
    </location>
</feature>
<dbReference type="InterPro" id="IPR001752">
    <property type="entry name" value="Kinesin_motor_dom"/>
</dbReference>
<name>A0A1B0EWA3_LUTLO</name>
<dbReference type="GO" id="GO:0005874">
    <property type="term" value="C:microtubule"/>
    <property type="evidence" value="ECO:0007669"/>
    <property type="project" value="UniProtKB-KW"/>
</dbReference>
<dbReference type="GO" id="GO:0007018">
    <property type="term" value="P:microtubule-based movement"/>
    <property type="evidence" value="ECO:0007669"/>
    <property type="project" value="InterPro"/>
</dbReference>
<comment type="similarity">
    <text evidence="2">Belongs to the TRAFAC class myosin-kinesin ATPase superfamily. Kinesin family. KIN-14 subfamily.</text>
</comment>
<dbReference type="EMBL" id="GITU01005089">
    <property type="protein sequence ID" value="MBC1173792.1"/>
    <property type="molecule type" value="Transcribed_RNA"/>
</dbReference>
<feature type="coiled-coil region" evidence="11">
    <location>
        <begin position="944"/>
        <end position="978"/>
    </location>
</feature>
<dbReference type="Pfam" id="PF00225">
    <property type="entry name" value="Kinesin"/>
    <property type="match status" value="1"/>
</dbReference>
<feature type="region of interest" description="Disordered" evidence="12">
    <location>
        <begin position="120"/>
        <end position="139"/>
    </location>
</feature>
<evidence type="ECO:0000313" key="15">
    <source>
        <dbReference type="EnsemblMetazoa" id="LLOJ006839-PA"/>
    </source>
</evidence>
<reference evidence="14" key="2">
    <citation type="journal article" date="2020" name="BMC">
        <title>Leishmania infection induces a limited differential gene expression in the sand fly midgut.</title>
        <authorList>
            <person name="Coutinho-Abreu I.V."/>
            <person name="Serafim T.D."/>
            <person name="Meneses C."/>
            <person name="Kamhawi S."/>
            <person name="Oliveira F."/>
            <person name="Valenzuela J.G."/>
        </authorList>
    </citation>
    <scope>NUCLEOTIDE SEQUENCE</scope>
    <source>
        <strain evidence="14">Jacobina</strain>
        <tissue evidence="14">Midgut</tissue>
    </source>
</reference>
<comment type="subcellular location">
    <subcellularLocation>
        <location evidence="1">Cytoplasm</location>
        <location evidence="1">Cytoskeleton</location>
    </subcellularLocation>
</comment>
<feature type="region of interest" description="Disordered" evidence="12">
    <location>
        <begin position="1129"/>
        <end position="1158"/>
    </location>
</feature>
<feature type="compositionally biased region" description="Basic residues" evidence="12">
    <location>
        <begin position="1198"/>
        <end position="1208"/>
    </location>
</feature>
<keyword evidence="5 10" id="KW-0547">Nucleotide-binding</keyword>
<evidence type="ECO:0000256" key="1">
    <source>
        <dbReference type="ARBA" id="ARBA00004245"/>
    </source>
</evidence>
<keyword evidence="3" id="KW-0963">Cytoplasm</keyword>
<evidence type="ECO:0000256" key="7">
    <source>
        <dbReference type="ARBA" id="ARBA00023054"/>
    </source>
</evidence>
<keyword evidence="16" id="KW-1185">Reference proteome</keyword>
<evidence type="ECO:0000256" key="3">
    <source>
        <dbReference type="ARBA" id="ARBA00022490"/>
    </source>
</evidence>
<dbReference type="Proteomes" id="UP000092461">
    <property type="component" value="Unassembled WGS sequence"/>
</dbReference>
<dbReference type="InterPro" id="IPR036961">
    <property type="entry name" value="Kinesin_motor_dom_sf"/>
</dbReference>
<dbReference type="PROSITE" id="PS50067">
    <property type="entry name" value="KINESIN_MOTOR_2"/>
    <property type="match status" value="1"/>
</dbReference>
<evidence type="ECO:0000256" key="8">
    <source>
        <dbReference type="ARBA" id="ARBA00023175"/>
    </source>
</evidence>
<dbReference type="GO" id="GO:0008017">
    <property type="term" value="F:microtubule binding"/>
    <property type="evidence" value="ECO:0007669"/>
    <property type="project" value="InterPro"/>
</dbReference>
<evidence type="ECO:0000256" key="4">
    <source>
        <dbReference type="ARBA" id="ARBA00022701"/>
    </source>
</evidence>
<organism evidence="15 16">
    <name type="scientific">Lutzomyia longipalpis</name>
    <name type="common">Sand fly</name>
    <dbReference type="NCBI Taxonomy" id="7200"/>
    <lineage>
        <taxon>Eukaryota</taxon>
        <taxon>Metazoa</taxon>
        <taxon>Ecdysozoa</taxon>
        <taxon>Arthropoda</taxon>
        <taxon>Hexapoda</taxon>
        <taxon>Insecta</taxon>
        <taxon>Pterygota</taxon>
        <taxon>Neoptera</taxon>
        <taxon>Endopterygota</taxon>
        <taxon>Diptera</taxon>
        <taxon>Nematocera</taxon>
        <taxon>Psychodoidea</taxon>
        <taxon>Psychodidae</taxon>
        <taxon>Lutzomyia</taxon>
        <taxon>Lutzomyia</taxon>
    </lineage>
</organism>
<dbReference type="AlphaFoldDB" id="A0A1B0EWA3"/>
<evidence type="ECO:0000256" key="2">
    <source>
        <dbReference type="ARBA" id="ARBA00010899"/>
    </source>
</evidence>
<reference evidence="16" key="1">
    <citation type="submission" date="2012-05" db="EMBL/GenBank/DDBJ databases">
        <title>Whole Genome Assembly of Lutzomyia longipalpis.</title>
        <authorList>
            <person name="Richards S."/>
            <person name="Qu C."/>
            <person name="Dillon R."/>
            <person name="Worley K."/>
            <person name="Scherer S."/>
            <person name="Batterton M."/>
            <person name="Taylor A."/>
            <person name="Hawes A."/>
            <person name="Hernandez B."/>
            <person name="Kovar C."/>
            <person name="Mandapat C."/>
            <person name="Pham C."/>
            <person name="Qu C."/>
            <person name="Jing C."/>
            <person name="Bess C."/>
            <person name="Bandaranaike D."/>
            <person name="Ngo D."/>
            <person name="Ongeri F."/>
            <person name="Arias F."/>
            <person name="Lara F."/>
            <person name="Weissenberger G."/>
            <person name="Kamau G."/>
            <person name="Han H."/>
            <person name="Shen H."/>
            <person name="Dinh H."/>
            <person name="Khalil I."/>
            <person name="Jones J."/>
            <person name="Shafer J."/>
            <person name="Jayaseelan J."/>
            <person name="Quiroz J."/>
            <person name="Blankenburg K."/>
            <person name="Nguyen L."/>
            <person name="Jackson L."/>
            <person name="Francisco L."/>
            <person name="Tang L.-Y."/>
            <person name="Pu L.-L."/>
            <person name="Perales L."/>
            <person name="Lorensuhewa L."/>
            <person name="Munidasa M."/>
            <person name="Coyle M."/>
            <person name="Taylor M."/>
            <person name="Puazo M."/>
            <person name="Firestine M."/>
            <person name="Scheel M."/>
            <person name="Javaid M."/>
            <person name="Wang M."/>
            <person name="Li M."/>
            <person name="Tabassum N."/>
            <person name="Saada N."/>
            <person name="Osuji N."/>
            <person name="Aqrawi P."/>
            <person name="Fu Q."/>
            <person name="Thornton R."/>
            <person name="Raj R."/>
            <person name="Goodspeed R."/>
            <person name="Mata R."/>
            <person name="Najjar R."/>
            <person name="Gubbala S."/>
            <person name="Lee S."/>
            <person name="Denson S."/>
            <person name="Patil S."/>
            <person name="Macmil S."/>
            <person name="Qi S."/>
            <person name="Matskevitch T."/>
            <person name="Palculict T."/>
            <person name="Mathew T."/>
            <person name="Vee V."/>
            <person name="Velamala V."/>
            <person name="Korchina V."/>
            <person name="Cai W."/>
            <person name="Liu W."/>
            <person name="Dai W."/>
            <person name="Zou X."/>
            <person name="Zhu Y."/>
            <person name="Zhang Y."/>
            <person name="Wu Y.-Q."/>
            <person name="Xin Y."/>
            <person name="Nazarath L."/>
            <person name="Kovar C."/>
            <person name="Han Y."/>
            <person name="Muzny D."/>
            <person name="Gibbs R."/>
        </authorList>
    </citation>
    <scope>NUCLEOTIDE SEQUENCE [LARGE SCALE GENOMIC DNA]</scope>
    <source>
        <strain evidence="16">Jacobina</strain>
    </source>
</reference>
<dbReference type="InterPro" id="IPR027640">
    <property type="entry name" value="Kinesin-like_fam"/>
</dbReference>
<keyword evidence="9" id="KW-0206">Cytoskeleton</keyword>
<feature type="domain" description="Kinesin motor" evidence="13">
    <location>
        <begin position="314"/>
        <end position="635"/>
    </location>
</feature>
<keyword evidence="7 11" id="KW-0175">Coiled coil</keyword>
<evidence type="ECO:0000259" key="13">
    <source>
        <dbReference type="PROSITE" id="PS50067"/>
    </source>
</evidence>
<evidence type="ECO:0000256" key="5">
    <source>
        <dbReference type="ARBA" id="ARBA00022741"/>
    </source>
</evidence>
<keyword evidence="8 10" id="KW-0505">Motor protein</keyword>